<feature type="compositionally biased region" description="Basic residues" evidence="1">
    <location>
        <begin position="137"/>
        <end position="147"/>
    </location>
</feature>
<dbReference type="OrthoDB" id="5419752at2759"/>
<proteinExistence type="predicted"/>
<feature type="region of interest" description="Disordered" evidence="1">
    <location>
        <begin position="95"/>
        <end position="147"/>
    </location>
</feature>
<sequence length="147" mass="15453">MPYLTTSQEYLEQSALLLEAYPDSRITTKYSFPSERPSEKAHRAKSAAKGDTTETSTAPVAALELKTFNAEAGICLKYRTNKAAEVSRLMTGLGRLASGGDVTSLGASGTGDVEMVDAPAVEEQASKGPVQGQQGAKGKKKAGKGKR</sequence>
<gene>
    <name evidence="3" type="ORF">PENDEC_c009G01558</name>
</gene>
<comment type="caution">
    <text evidence="3">The sequence shown here is derived from an EMBL/GenBank/DDBJ whole genome shotgun (WGS) entry which is preliminary data.</text>
</comment>
<dbReference type="PANTHER" id="PTHR12834:SF12">
    <property type="entry name" value="SIGNAL RECOGNITION PARTICLE 9 KDA PROTEIN"/>
    <property type="match status" value="1"/>
</dbReference>
<dbReference type="GO" id="GO:0006614">
    <property type="term" value="P:SRP-dependent cotranslational protein targeting to membrane"/>
    <property type="evidence" value="ECO:0007669"/>
    <property type="project" value="InterPro"/>
</dbReference>
<dbReference type="EMBL" id="MDYL01000009">
    <property type="protein sequence ID" value="OQD74827.1"/>
    <property type="molecule type" value="Genomic_DNA"/>
</dbReference>
<dbReference type="PANTHER" id="PTHR12834">
    <property type="entry name" value="SIGNAL RECOGNITION PARTICLE 9 KDA PROTEIN"/>
    <property type="match status" value="1"/>
</dbReference>
<feature type="domain" description="SRP9" evidence="2">
    <location>
        <begin position="5"/>
        <end position="98"/>
    </location>
</feature>
<accession>A0A1V6PDK1</accession>
<evidence type="ECO:0000259" key="2">
    <source>
        <dbReference type="Pfam" id="PF05486"/>
    </source>
</evidence>
<keyword evidence="4" id="KW-1185">Reference proteome</keyword>
<dbReference type="InterPro" id="IPR039432">
    <property type="entry name" value="SRP9_dom"/>
</dbReference>
<dbReference type="Pfam" id="PF05486">
    <property type="entry name" value="SRP9-21"/>
    <property type="match status" value="1"/>
</dbReference>
<dbReference type="STRING" id="69771.A0A1V6PDK1"/>
<feature type="region of interest" description="Disordered" evidence="1">
    <location>
        <begin position="29"/>
        <end position="57"/>
    </location>
</feature>
<dbReference type="Proteomes" id="UP000191522">
    <property type="component" value="Unassembled WGS sequence"/>
</dbReference>
<reference evidence="4" key="1">
    <citation type="journal article" date="2017" name="Nat. Microbiol.">
        <title>Global analysis of biosynthetic gene clusters reveals vast potential of secondary metabolite production in Penicillium species.</title>
        <authorList>
            <person name="Nielsen J.C."/>
            <person name="Grijseels S."/>
            <person name="Prigent S."/>
            <person name="Ji B."/>
            <person name="Dainat J."/>
            <person name="Nielsen K.F."/>
            <person name="Frisvad J.C."/>
            <person name="Workman M."/>
            <person name="Nielsen J."/>
        </authorList>
    </citation>
    <scope>NUCLEOTIDE SEQUENCE [LARGE SCALE GENOMIC DNA]</scope>
    <source>
        <strain evidence="4">IBT 11843</strain>
    </source>
</reference>
<evidence type="ECO:0000313" key="3">
    <source>
        <dbReference type="EMBL" id="OQD74827.1"/>
    </source>
</evidence>
<evidence type="ECO:0000256" key="1">
    <source>
        <dbReference type="SAM" id="MobiDB-lite"/>
    </source>
</evidence>
<organism evidence="3 4">
    <name type="scientific">Penicillium decumbens</name>
    <dbReference type="NCBI Taxonomy" id="69771"/>
    <lineage>
        <taxon>Eukaryota</taxon>
        <taxon>Fungi</taxon>
        <taxon>Dikarya</taxon>
        <taxon>Ascomycota</taxon>
        <taxon>Pezizomycotina</taxon>
        <taxon>Eurotiomycetes</taxon>
        <taxon>Eurotiomycetidae</taxon>
        <taxon>Eurotiales</taxon>
        <taxon>Aspergillaceae</taxon>
        <taxon>Penicillium</taxon>
    </lineage>
</organism>
<dbReference type="GO" id="GO:0005786">
    <property type="term" value="C:signal recognition particle, endoplasmic reticulum targeting"/>
    <property type="evidence" value="ECO:0007669"/>
    <property type="project" value="TreeGrafter"/>
</dbReference>
<evidence type="ECO:0000313" key="4">
    <source>
        <dbReference type="Proteomes" id="UP000191522"/>
    </source>
</evidence>
<dbReference type="InterPro" id="IPR039914">
    <property type="entry name" value="SRP9-like"/>
</dbReference>
<dbReference type="OMA" id="YETNKGA"/>
<name>A0A1V6PDK1_PENDC</name>
<dbReference type="AlphaFoldDB" id="A0A1V6PDK1"/>
<protein>
    <recommendedName>
        <fullName evidence="2">SRP9 domain-containing protein</fullName>
    </recommendedName>
</protein>